<dbReference type="Pfam" id="PF00443">
    <property type="entry name" value="UCH"/>
    <property type="match status" value="1"/>
</dbReference>
<evidence type="ECO:0000313" key="3">
    <source>
        <dbReference type="EMBL" id="POS69534.1"/>
    </source>
</evidence>
<dbReference type="Proteomes" id="UP000094444">
    <property type="component" value="Unassembled WGS sequence"/>
</dbReference>
<proteinExistence type="predicted"/>
<evidence type="ECO:0000256" key="1">
    <source>
        <dbReference type="SAM" id="MobiDB-lite"/>
    </source>
</evidence>
<feature type="compositionally biased region" description="Basic and acidic residues" evidence="1">
    <location>
        <begin position="354"/>
        <end position="368"/>
    </location>
</feature>
<dbReference type="SUPFAM" id="SSF54001">
    <property type="entry name" value="Cysteine proteinases"/>
    <property type="match status" value="1"/>
</dbReference>
<protein>
    <recommendedName>
        <fullName evidence="2">USP domain-containing protein</fullName>
    </recommendedName>
</protein>
<feature type="compositionally biased region" description="Basic and acidic residues" evidence="1">
    <location>
        <begin position="527"/>
        <end position="536"/>
    </location>
</feature>
<feature type="region of interest" description="Disordered" evidence="1">
    <location>
        <begin position="278"/>
        <end position="307"/>
    </location>
</feature>
<feature type="region of interest" description="Disordered" evidence="1">
    <location>
        <begin position="523"/>
        <end position="584"/>
    </location>
</feature>
<feature type="region of interest" description="Disordered" evidence="1">
    <location>
        <begin position="748"/>
        <end position="904"/>
    </location>
</feature>
<feature type="compositionally biased region" description="Low complexity" evidence="1">
    <location>
        <begin position="780"/>
        <end position="801"/>
    </location>
</feature>
<evidence type="ECO:0000259" key="2">
    <source>
        <dbReference type="PROSITE" id="PS50235"/>
    </source>
</evidence>
<feature type="compositionally biased region" description="Gly residues" evidence="1">
    <location>
        <begin position="764"/>
        <end position="779"/>
    </location>
</feature>
<feature type="domain" description="USP" evidence="2">
    <location>
        <begin position="1"/>
        <end position="279"/>
    </location>
</feature>
<keyword evidence="4" id="KW-1185">Reference proteome</keyword>
<comment type="caution">
    <text evidence="3">The sequence shown here is derived from an EMBL/GenBank/DDBJ whole genome shotgun (WGS) entry which is preliminary data.</text>
</comment>
<feature type="compositionally biased region" description="Acidic residues" evidence="1">
    <location>
        <begin position="437"/>
        <end position="450"/>
    </location>
</feature>
<feature type="compositionally biased region" description="Basic and acidic residues" evidence="1">
    <location>
        <begin position="873"/>
        <end position="889"/>
    </location>
</feature>
<dbReference type="Gene3D" id="3.90.70.10">
    <property type="entry name" value="Cysteine proteinases"/>
    <property type="match status" value="1"/>
</dbReference>
<feature type="compositionally biased region" description="Pro residues" evidence="1">
    <location>
        <begin position="802"/>
        <end position="813"/>
    </location>
</feature>
<dbReference type="EMBL" id="MAVT02002187">
    <property type="protein sequence ID" value="POS69534.1"/>
    <property type="molecule type" value="Genomic_DNA"/>
</dbReference>
<evidence type="ECO:0000313" key="4">
    <source>
        <dbReference type="Proteomes" id="UP000094444"/>
    </source>
</evidence>
<dbReference type="OrthoDB" id="5245553at2759"/>
<dbReference type="AlphaFoldDB" id="A0A2P5HH14"/>
<dbReference type="GO" id="GO:0004843">
    <property type="term" value="F:cysteine-type deubiquitinase activity"/>
    <property type="evidence" value="ECO:0007669"/>
    <property type="project" value="InterPro"/>
</dbReference>
<accession>A0A2P5HH14</accession>
<organism evidence="3 4">
    <name type="scientific">Diaporthe helianthi</name>
    <dbReference type="NCBI Taxonomy" id="158607"/>
    <lineage>
        <taxon>Eukaryota</taxon>
        <taxon>Fungi</taxon>
        <taxon>Dikarya</taxon>
        <taxon>Ascomycota</taxon>
        <taxon>Pezizomycotina</taxon>
        <taxon>Sordariomycetes</taxon>
        <taxon>Sordariomycetidae</taxon>
        <taxon>Diaporthales</taxon>
        <taxon>Diaporthaceae</taxon>
        <taxon>Diaporthe</taxon>
    </lineage>
</organism>
<dbReference type="InterPro" id="IPR001394">
    <property type="entry name" value="Peptidase_C19_UCH"/>
</dbReference>
<feature type="compositionally biased region" description="Low complexity" evidence="1">
    <location>
        <begin position="565"/>
        <end position="576"/>
    </location>
</feature>
<dbReference type="PROSITE" id="PS50235">
    <property type="entry name" value="USP_3"/>
    <property type="match status" value="1"/>
</dbReference>
<feature type="region of interest" description="Disordered" evidence="1">
    <location>
        <begin position="331"/>
        <end position="450"/>
    </location>
</feature>
<gene>
    <name evidence="3" type="ORF">DHEL01_v212071</name>
</gene>
<sequence length="959" mass="103660">MGADMTGCQTNKGANASQAEDIFLKRGVQQDADGFYRHLMRRICFSELPDAALVTLSPQFQRIFAHRKVWRMVYNCAHDKARVPVDEQNQENPFLLEVNCATDKTPLADAISAALYDEGAKGFADFATCPHEQCNAEAIGRFAKFESLPEVLPIHVSYLRQRGDQVRTHFGIKALVPEKLDLSRVCDNDADQLRSIYTLQAAVLYRGQNNRGGTTSGHYINYIRRGGDTGFMRLDDNVDALSPNERVRRAGAQKVDSRSLGSLPAEEDFQPFIMFYIRDRPPHPQPVPQSEGEKNDHEADAAARKAAADAAAKAAAAAAASAAAEAEAEAARQRVTQARQQRESRGAQAIRTAQDNRRGQAESFDHRVLRATSKPTRHRRATQGASARGQRGCNCKGHNAQALRGGGRHRVPGAGVQGDDHCSGDTDEPGQASGPEGFEEADDTEDQETEDTQLTYVTSLQRHFNTNVAQHWDDYCGPTHKAAATHRALSFKGNDNKTTTGALLNNYEQRLRADMIDLWKKNNQRQRKNDTQDQRNNDTQQQPEGPKDRGTQTVESQDGPPSGIPTGQAGGPPAVTTGGGDDAEEEADAALVQGITRLETLIKQLQAKSCPCPLNGETSLPVEGIRNGSGLPYRALLVTVSYPPADGGAAVSLDPWVMPLAQEIGDVPDPSFYHRLYVFPPAEGSQRRTVRIEISGPVGHDDAPDTLATRDTISKFMNWFEFEVDFALEARNIVVDRIVDDMPTVPLRMARPEPQAPAQPPTGPDGGNGGGGGGGGDGNNGSSNTTGQPQTGPTTATNQPPTVQPPPSVPQTPGPSDGQTTEGQPPQTQVPPPPPGTVSTTTPANRDWVAYVQSLREEGQATTDSSIGQKRKRVDDDGTAPKRLEQEHADPDDDATKLSSEPSWAFNVGTRTLTDLGAQVRDALDNLLATSPEDRQAIQAMQRKLQQVGIGPSSSSVPV</sequence>
<feature type="compositionally biased region" description="Low complexity" evidence="1">
    <location>
        <begin position="814"/>
        <end position="827"/>
    </location>
</feature>
<dbReference type="InterPro" id="IPR038765">
    <property type="entry name" value="Papain-like_cys_pep_sf"/>
</dbReference>
<dbReference type="GO" id="GO:0016579">
    <property type="term" value="P:protein deubiquitination"/>
    <property type="evidence" value="ECO:0007669"/>
    <property type="project" value="InterPro"/>
</dbReference>
<feature type="compositionally biased region" description="Pro residues" evidence="1">
    <location>
        <begin position="754"/>
        <end position="763"/>
    </location>
</feature>
<feature type="compositionally biased region" description="Basic and acidic residues" evidence="1">
    <location>
        <begin position="291"/>
        <end position="307"/>
    </location>
</feature>
<name>A0A2P5HH14_DIAHE</name>
<dbReference type="InterPro" id="IPR028889">
    <property type="entry name" value="USP"/>
</dbReference>
<reference evidence="3" key="1">
    <citation type="submission" date="2017-09" db="EMBL/GenBank/DDBJ databases">
        <title>Polyketide synthases of a Diaporthe helianthi virulent isolate.</title>
        <authorList>
            <person name="Baroncelli R."/>
        </authorList>
    </citation>
    <scope>NUCLEOTIDE SEQUENCE [LARGE SCALE GENOMIC DNA]</scope>
    <source>
        <strain evidence="3">7/96</strain>
    </source>
</reference>
<dbReference type="InParanoid" id="A0A2P5HH14"/>